<dbReference type="SUPFAM" id="SSF55874">
    <property type="entry name" value="ATPase domain of HSP90 chaperone/DNA topoisomerase II/histidine kinase"/>
    <property type="match status" value="1"/>
</dbReference>
<reference evidence="11" key="1">
    <citation type="submission" date="2021-02" db="EMBL/GenBank/DDBJ databases">
        <title>Leucobacter sp. CX169.</title>
        <authorList>
            <person name="Cheng Y."/>
        </authorList>
    </citation>
    <scope>NUCLEOTIDE SEQUENCE [LARGE SCALE GENOMIC DNA]</scope>
    <source>
        <strain evidence="11">JY899</strain>
    </source>
</reference>
<accession>A0ABS2TC66</accession>
<dbReference type="CDD" id="cd16917">
    <property type="entry name" value="HATPase_UhpB-NarQ-NarX-like"/>
    <property type="match status" value="1"/>
</dbReference>
<evidence type="ECO:0000256" key="2">
    <source>
        <dbReference type="ARBA" id="ARBA00012438"/>
    </source>
</evidence>
<dbReference type="InterPro" id="IPR050482">
    <property type="entry name" value="Sensor_HK_TwoCompSys"/>
</dbReference>
<feature type="domain" description="Histidine kinase/HSP90-like ATPase" evidence="9">
    <location>
        <begin position="179"/>
        <end position="263"/>
    </location>
</feature>
<proteinExistence type="predicted"/>
<evidence type="ECO:0000256" key="5">
    <source>
        <dbReference type="ARBA" id="ARBA00022741"/>
    </source>
</evidence>
<dbReference type="PANTHER" id="PTHR24421">
    <property type="entry name" value="NITRATE/NITRITE SENSOR PROTEIN NARX-RELATED"/>
    <property type="match status" value="1"/>
</dbReference>
<keyword evidence="11" id="KW-1185">Reference proteome</keyword>
<dbReference type="EMBL" id="JAFFJS010000001">
    <property type="protein sequence ID" value="MBM9432240.1"/>
    <property type="molecule type" value="Genomic_DNA"/>
</dbReference>
<keyword evidence="3" id="KW-0597">Phosphoprotein</keyword>
<dbReference type="GO" id="GO:0016301">
    <property type="term" value="F:kinase activity"/>
    <property type="evidence" value="ECO:0007669"/>
    <property type="project" value="UniProtKB-KW"/>
</dbReference>
<evidence type="ECO:0000313" key="10">
    <source>
        <dbReference type="EMBL" id="MBM9432240.1"/>
    </source>
</evidence>
<name>A0ABS2TC66_9ACTO</name>
<dbReference type="SMART" id="SM00387">
    <property type="entry name" value="HATPase_c"/>
    <property type="match status" value="1"/>
</dbReference>
<organism evidence="10 11">
    <name type="scientific">Flaviflexus equikiangi</name>
    <dbReference type="NCBI Taxonomy" id="2758573"/>
    <lineage>
        <taxon>Bacteria</taxon>
        <taxon>Bacillati</taxon>
        <taxon>Actinomycetota</taxon>
        <taxon>Actinomycetes</taxon>
        <taxon>Actinomycetales</taxon>
        <taxon>Actinomycetaceae</taxon>
        <taxon>Flaviflexus</taxon>
    </lineage>
</organism>
<sequence length="271" mass="28863">MRASLNIAIAVGVLAILAVELVLGYRDGAVFTLLAVVLTLGLSRRTRDETGHVEDHADNLAELRRSRREIVGAFEIERRRIERDLHDGAQQYLVAATMKMGEAALEVDPDSAAGRLLAAAQDDAGLAMKALRHTVHGIHPQVLTDMGLEEAVRDLARRFTDVDVRCPHPLPSLPTGVTASGYFFVSEALTNAVKYGGPAVVLLTADESLHITVTDRGPGGAVIRPGHGLSGMRERLAAFGGTLHLSSPTGGPTEVRATMPLLLNVGESGYL</sequence>
<dbReference type="Gene3D" id="1.20.5.1930">
    <property type="match status" value="1"/>
</dbReference>
<evidence type="ECO:0000256" key="8">
    <source>
        <dbReference type="ARBA" id="ARBA00023012"/>
    </source>
</evidence>
<protein>
    <recommendedName>
        <fullName evidence="2">histidine kinase</fullName>
        <ecNumber evidence="2">2.7.13.3</ecNumber>
    </recommendedName>
</protein>
<dbReference type="Proteomes" id="UP000705983">
    <property type="component" value="Unassembled WGS sequence"/>
</dbReference>
<dbReference type="EC" id="2.7.13.3" evidence="2"/>
<gene>
    <name evidence="10" type="ORF">JVW63_00730</name>
</gene>
<evidence type="ECO:0000256" key="6">
    <source>
        <dbReference type="ARBA" id="ARBA00022777"/>
    </source>
</evidence>
<keyword evidence="4" id="KW-0808">Transferase</keyword>
<dbReference type="InterPro" id="IPR003594">
    <property type="entry name" value="HATPase_dom"/>
</dbReference>
<evidence type="ECO:0000259" key="9">
    <source>
        <dbReference type="SMART" id="SM00387"/>
    </source>
</evidence>
<keyword evidence="6 10" id="KW-0418">Kinase</keyword>
<evidence type="ECO:0000256" key="3">
    <source>
        <dbReference type="ARBA" id="ARBA00022553"/>
    </source>
</evidence>
<dbReference type="InterPro" id="IPR036890">
    <property type="entry name" value="HATPase_C_sf"/>
</dbReference>
<keyword evidence="7" id="KW-0067">ATP-binding</keyword>
<dbReference type="Gene3D" id="3.30.565.10">
    <property type="entry name" value="Histidine kinase-like ATPase, C-terminal domain"/>
    <property type="match status" value="1"/>
</dbReference>
<keyword evidence="5" id="KW-0547">Nucleotide-binding</keyword>
<dbReference type="RefSeq" id="WP_182172072.1">
    <property type="nucleotide sequence ID" value="NZ_CP059676.1"/>
</dbReference>
<comment type="caution">
    <text evidence="10">The sequence shown here is derived from an EMBL/GenBank/DDBJ whole genome shotgun (WGS) entry which is preliminary data.</text>
</comment>
<dbReference type="PANTHER" id="PTHR24421:SF10">
    <property type="entry name" value="NITRATE_NITRITE SENSOR PROTEIN NARQ"/>
    <property type="match status" value="1"/>
</dbReference>
<dbReference type="Pfam" id="PF02518">
    <property type="entry name" value="HATPase_c"/>
    <property type="match status" value="1"/>
</dbReference>
<evidence type="ECO:0000256" key="1">
    <source>
        <dbReference type="ARBA" id="ARBA00000085"/>
    </source>
</evidence>
<evidence type="ECO:0000313" key="11">
    <source>
        <dbReference type="Proteomes" id="UP000705983"/>
    </source>
</evidence>
<dbReference type="InterPro" id="IPR011712">
    <property type="entry name" value="Sig_transdc_His_kin_sub3_dim/P"/>
</dbReference>
<evidence type="ECO:0000256" key="7">
    <source>
        <dbReference type="ARBA" id="ARBA00022840"/>
    </source>
</evidence>
<keyword evidence="8" id="KW-0902">Two-component regulatory system</keyword>
<evidence type="ECO:0000256" key="4">
    <source>
        <dbReference type="ARBA" id="ARBA00022679"/>
    </source>
</evidence>
<comment type="catalytic activity">
    <reaction evidence="1">
        <text>ATP + protein L-histidine = ADP + protein N-phospho-L-histidine.</text>
        <dbReference type="EC" id="2.7.13.3"/>
    </reaction>
</comment>
<dbReference type="Pfam" id="PF07730">
    <property type="entry name" value="HisKA_3"/>
    <property type="match status" value="1"/>
</dbReference>